<protein>
    <submittedName>
        <fullName evidence="2">Uncharacterized protein</fullName>
    </submittedName>
</protein>
<gene>
    <name evidence="2" type="ORF">GCM10009839_78540</name>
</gene>
<proteinExistence type="predicted"/>
<evidence type="ECO:0000313" key="3">
    <source>
        <dbReference type="Proteomes" id="UP001500751"/>
    </source>
</evidence>
<evidence type="ECO:0000313" key="2">
    <source>
        <dbReference type="EMBL" id="GAA2057411.1"/>
    </source>
</evidence>
<name>A0ABP5GU52_9ACTN</name>
<evidence type="ECO:0000256" key="1">
    <source>
        <dbReference type="SAM" id="MobiDB-lite"/>
    </source>
</evidence>
<sequence>MFDDAASATVGKDQRSDPFDDGPEPRMCGGVVAQGGIVRCEEFLSAQSHDDMQAGRHLPCHELIPPDLLAVPA</sequence>
<keyword evidence="3" id="KW-1185">Reference proteome</keyword>
<dbReference type="EMBL" id="BAAAQN010000067">
    <property type="protein sequence ID" value="GAA2057411.1"/>
    <property type="molecule type" value="Genomic_DNA"/>
</dbReference>
<reference evidence="3" key="1">
    <citation type="journal article" date="2019" name="Int. J. Syst. Evol. Microbiol.">
        <title>The Global Catalogue of Microorganisms (GCM) 10K type strain sequencing project: providing services to taxonomists for standard genome sequencing and annotation.</title>
        <authorList>
            <consortium name="The Broad Institute Genomics Platform"/>
            <consortium name="The Broad Institute Genome Sequencing Center for Infectious Disease"/>
            <person name="Wu L."/>
            <person name="Ma J."/>
        </authorList>
    </citation>
    <scope>NUCLEOTIDE SEQUENCE [LARGE SCALE GENOMIC DNA]</scope>
    <source>
        <strain evidence="3">JCM 16014</strain>
    </source>
</reference>
<accession>A0ABP5GU52</accession>
<feature type="region of interest" description="Disordered" evidence="1">
    <location>
        <begin position="1"/>
        <end position="28"/>
    </location>
</feature>
<organism evidence="2 3">
    <name type="scientific">Catenulispora yoronensis</name>
    <dbReference type="NCBI Taxonomy" id="450799"/>
    <lineage>
        <taxon>Bacteria</taxon>
        <taxon>Bacillati</taxon>
        <taxon>Actinomycetota</taxon>
        <taxon>Actinomycetes</taxon>
        <taxon>Catenulisporales</taxon>
        <taxon>Catenulisporaceae</taxon>
        <taxon>Catenulispora</taxon>
    </lineage>
</organism>
<dbReference type="Proteomes" id="UP001500751">
    <property type="component" value="Unassembled WGS sequence"/>
</dbReference>
<comment type="caution">
    <text evidence="2">The sequence shown here is derived from an EMBL/GenBank/DDBJ whole genome shotgun (WGS) entry which is preliminary data.</text>
</comment>